<dbReference type="OrthoDB" id="2729040at2"/>
<dbReference type="AlphaFoldDB" id="A0A6A8D6I6"/>
<dbReference type="EMBL" id="WJNG01000002">
    <property type="protein sequence ID" value="MRH41375.1"/>
    <property type="molecule type" value="Genomic_DNA"/>
</dbReference>
<reference evidence="2" key="1">
    <citation type="submission" date="2019-11" db="EMBL/GenBank/DDBJ databases">
        <authorList>
            <person name="Li J."/>
        </authorList>
    </citation>
    <scope>NUCLEOTIDE SEQUENCE</scope>
    <source>
        <strain evidence="2">B6B</strain>
    </source>
</reference>
<dbReference type="Proteomes" id="UP000799092">
    <property type="component" value="Unassembled WGS sequence"/>
</dbReference>
<keyword evidence="1" id="KW-1133">Transmembrane helix</keyword>
<evidence type="ECO:0000313" key="3">
    <source>
        <dbReference type="Proteomes" id="UP000799092"/>
    </source>
</evidence>
<name>A0A6A8D6I6_9BACI</name>
<proteinExistence type="predicted"/>
<evidence type="ECO:0000256" key="1">
    <source>
        <dbReference type="SAM" id="Phobius"/>
    </source>
</evidence>
<evidence type="ECO:0008006" key="4">
    <source>
        <dbReference type="Google" id="ProtNLM"/>
    </source>
</evidence>
<protein>
    <recommendedName>
        <fullName evidence="4">DUF945 family protein</fullName>
    </recommendedName>
</protein>
<keyword evidence="1" id="KW-0812">Transmembrane</keyword>
<keyword evidence="3" id="KW-1185">Reference proteome</keyword>
<accession>A0A6A8D6I6</accession>
<organism evidence="2 3">
    <name type="scientific">Aquibacillus halophilus</name>
    <dbReference type="NCBI Taxonomy" id="930132"/>
    <lineage>
        <taxon>Bacteria</taxon>
        <taxon>Bacillati</taxon>
        <taxon>Bacillota</taxon>
        <taxon>Bacilli</taxon>
        <taxon>Bacillales</taxon>
        <taxon>Bacillaceae</taxon>
        <taxon>Aquibacillus</taxon>
    </lineage>
</organism>
<dbReference type="RefSeq" id="WP_153735044.1">
    <property type="nucleotide sequence ID" value="NZ_WJNG01000002.1"/>
</dbReference>
<keyword evidence="1" id="KW-0472">Membrane</keyword>
<gene>
    <name evidence="2" type="ORF">GH741_01650</name>
</gene>
<sequence length="512" mass="57655">MEKQRKSFSRKTIWIIVVAAIIVVGAGVSAAVLLNLNPKQQYFSAELESWNSMKEAAENRYGDELDWTEEIKESPNESTLELSAEYNDPSGFDSMGIQEIVNSSTITLKNSLDPTNKEMALDLSANFSGITIEDIRFYLTSEKMMASLPFLDKFLQVKESELGGMLHELDPANFTGEEEIDFDSFFNQSMLSEEDMEHLQDTYLKMIYDELPEDAFTSEDEAVDVNGETLDSTKITLDLSEEQLKNIIEKVLTTAETDEKLKEIIQQQSSFSYPSDDVSQMLEDFDAGIAEAKKALNEAKIPNGLTSTLWVNDDLVVKRDFTIELGPSESELAEFTLAGTQLLQEENQNFDYTLGVNDGTMDNMVNLTGDLSWQDNMADDQIKISTSDMELVFTGTEELNDGTRDFDRTFSFVDQTSASTFELNWDGVSTYEQDQMNAEHNLSFVSEGMNESIFQLSINTDAKIVKSLDIDTDSMEVVDLGTMSAEEIDAYIQEEFTPQLQQWMMQFMGAGF</sequence>
<evidence type="ECO:0000313" key="2">
    <source>
        <dbReference type="EMBL" id="MRH41375.1"/>
    </source>
</evidence>
<feature type="transmembrane region" description="Helical" evidence="1">
    <location>
        <begin position="12"/>
        <end position="34"/>
    </location>
</feature>
<comment type="caution">
    <text evidence="2">The sequence shown here is derived from an EMBL/GenBank/DDBJ whole genome shotgun (WGS) entry which is preliminary data.</text>
</comment>